<dbReference type="GO" id="GO:0005524">
    <property type="term" value="F:ATP binding"/>
    <property type="evidence" value="ECO:0007669"/>
    <property type="project" value="InterPro"/>
</dbReference>
<proteinExistence type="predicted"/>
<dbReference type="Pfam" id="PF00069">
    <property type="entry name" value="Pkinase"/>
    <property type="match status" value="1"/>
</dbReference>
<name>A0A4Z0YXT6_9PEZI</name>
<dbReference type="CDD" id="cd00180">
    <property type="entry name" value="PKc"/>
    <property type="match status" value="1"/>
</dbReference>
<keyword evidence="4" id="KW-1185">Reference proteome</keyword>
<dbReference type="PANTHER" id="PTHR24359:SF37">
    <property type="entry name" value="PROTEIN KINASE DOMAIN-CONTAINING PROTEIN"/>
    <property type="match status" value="1"/>
</dbReference>
<dbReference type="InterPro" id="IPR000719">
    <property type="entry name" value="Prot_kinase_dom"/>
</dbReference>
<dbReference type="EMBL" id="SKBN01000137">
    <property type="protein sequence ID" value="TGJ82206.1"/>
    <property type="molecule type" value="Genomic_DNA"/>
</dbReference>
<dbReference type="PROSITE" id="PS50011">
    <property type="entry name" value="PROTEIN_KINASE_DOM"/>
    <property type="match status" value="1"/>
</dbReference>
<evidence type="ECO:0000313" key="3">
    <source>
        <dbReference type="EMBL" id="TGJ82206.1"/>
    </source>
</evidence>
<gene>
    <name evidence="3" type="ORF">E0Z10_g6566</name>
</gene>
<organism evidence="3 4">
    <name type="scientific">Xylaria hypoxylon</name>
    <dbReference type="NCBI Taxonomy" id="37992"/>
    <lineage>
        <taxon>Eukaryota</taxon>
        <taxon>Fungi</taxon>
        <taxon>Dikarya</taxon>
        <taxon>Ascomycota</taxon>
        <taxon>Pezizomycotina</taxon>
        <taxon>Sordariomycetes</taxon>
        <taxon>Xylariomycetidae</taxon>
        <taxon>Xylariales</taxon>
        <taxon>Xylariaceae</taxon>
        <taxon>Xylaria</taxon>
    </lineage>
</organism>
<accession>A0A4Z0YXT6</accession>
<reference evidence="3 4" key="1">
    <citation type="submission" date="2019-03" db="EMBL/GenBank/DDBJ databases">
        <title>Draft genome sequence of Xylaria hypoxylon DSM 108379, a ubiquitous saprotrophic-parasitic fungi on hardwood.</title>
        <authorList>
            <person name="Buettner E."/>
            <person name="Leonhardt S."/>
            <person name="Gebauer A.M."/>
            <person name="Liers C."/>
            <person name="Hofrichter M."/>
            <person name="Kellner H."/>
        </authorList>
    </citation>
    <scope>NUCLEOTIDE SEQUENCE [LARGE SCALE GENOMIC DNA]</scope>
    <source>
        <strain evidence="3 4">DSM 108379</strain>
    </source>
</reference>
<evidence type="ECO:0000256" key="1">
    <source>
        <dbReference type="SAM" id="MobiDB-lite"/>
    </source>
</evidence>
<evidence type="ECO:0000259" key="2">
    <source>
        <dbReference type="PROSITE" id="PS50011"/>
    </source>
</evidence>
<dbReference type="SUPFAM" id="SSF56112">
    <property type="entry name" value="Protein kinase-like (PK-like)"/>
    <property type="match status" value="1"/>
</dbReference>
<dbReference type="AlphaFoldDB" id="A0A4Z0YXT6"/>
<dbReference type="InterPro" id="IPR011009">
    <property type="entry name" value="Kinase-like_dom_sf"/>
</dbReference>
<feature type="region of interest" description="Disordered" evidence="1">
    <location>
        <begin position="558"/>
        <end position="578"/>
    </location>
</feature>
<comment type="caution">
    <text evidence="3">The sequence shown here is derived from an EMBL/GenBank/DDBJ whole genome shotgun (WGS) entry which is preliminary data.</text>
</comment>
<protein>
    <recommendedName>
        <fullName evidence="2">Protein kinase domain-containing protein</fullName>
    </recommendedName>
</protein>
<dbReference type="SMART" id="SM00220">
    <property type="entry name" value="S_TKc"/>
    <property type="match status" value="1"/>
</dbReference>
<dbReference type="OrthoDB" id="1046782at2759"/>
<dbReference type="PANTHER" id="PTHR24359">
    <property type="entry name" value="SERINE/THREONINE-PROTEIN KINASE SBK1"/>
    <property type="match status" value="1"/>
</dbReference>
<sequence length="578" mass="66965">MSDTTPTHNEANSLIVSPGWTSQLPDVMTRPDGPISIEEYGVCFEAEPTRRPFYPLRLLEHIFTEQVLSNEINALNGLGDAERGPLVRRVLGLGSRVPETYIKVFAILKVIGQLNKLPNFVDERVSDQELPLISDQKQSSNCLFYGRSRGPLPDHLLEAYARTSFHTEQYNMLVDLFDNKTQPYDLAWAHVLPYYRITKTSSESEQLYGGSGSVSKILIHPLCHKFGGLFGEPGEVIFFALKEYHNQDPDNFRREVEMLQRFKRTEHPHLATLLASYTQDNKHFLIFPWATHDLSLYWEKENPTPDTGNIKLVRWICNQSWKLSEAVSCIHHLDENSEVPEEDRLYGRHGDLKPENILWYRSREGFGNLVITDMGLSKTHRFASRTYNTTRKPSATPRYRPPEVDCKAGTMGRTFDIWTLGCLFLEFLIWLNGGYTELVEFQDNMMTKSIRGVDTDEYFEWVRVQDAEYYAIRVKDKVTERTAALRTECSQFTYDFLDIIENRMLVVERNERISAKELAKEMESLNSNCINGSTYCIERKTRELVEAQETRLQRREFREDLPTKRKGNVPKVLPGDFR</sequence>
<dbReference type="Gene3D" id="1.10.510.10">
    <property type="entry name" value="Transferase(Phosphotransferase) domain 1"/>
    <property type="match status" value="1"/>
</dbReference>
<dbReference type="GO" id="GO:0004674">
    <property type="term" value="F:protein serine/threonine kinase activity"/>
    <property type="evidence" value="ECO:0007669"/>
    <property type="project" value="TreeGrafter"/>
</dbReference>
<feature type="domain" description="Protein kinase" evidence="2">
    <location>
        <begin position="200"/>
        <end position="525"/>
    </location>
</feature>
<evidence type="ECO:0000313" key="4">
    <source>
        <dbReference type="Proteomes" id="UP000297716"/>
    </source>
</evidence>
<dbReference type="Proteomes" id="UP000297716">
    <property type="component" value="Unassembled WGS sequence"/>
</dbReference>